<dbReference type="PROSITE" id="PS50198">
    <property type="entry name" value="PPIC_PPIASE_2"/>
    <property type="match status" value="2"/>
</dbReference>
<evidence type="ECO:0000256" key="1">
    <source>
        <dbReference type="ARBA" id="ARBA00022729"/>
    </source>
</evidence>
<evidence type="ECO:0000256" key="3">
    <source>
        <dbReference type="SAM" id="SignalP"/>
    </source>
</evidence>
<dbReference type="PANTHER" id="PTHR47637">
    <property type="entry name" value="CHAPERONE SURA"/>
    <property type="match status" value="1"/>
</dbReference>
<dbReference type="Gene3D" id="1.10.4030.10">
    <property type="entry name" value="Porin chaperone SurA, peptide-binding domain"/>
    <property type="match status" value="1"/>
</dbReference>
<dbReference type="InterPro" id="IPR050280">
    <property type="entry name" value="OMP_Chaperone_SurA"/>
</dbReference>
<dbReference type="Proteomes" id="UP000243525">
    <property type="component" value="Unassembled WGS sequence"/>
</dbReference>
<dbReference type="Gene3D" id="3.10.50.40">
    <property type="match status" value="2"/>
</dbReference>
<dbReference type="RefSeq" id="WP_170111424.1">
    <property type="nucleotide sequence ID" value="NZ_OY782574.1"/>
</dbReference>
<evidence type="ECO:0000313" key="6">
    <source>
        <dbReference type="Proteomes" id="UP000243525"/>
    </source>
</evidence>
<feature type="domain" description="PpiC" evidence="4">
    <location>
        <begin position="155"/>
        <end position="273"/>
    </location>
</feature>
<gene>
    <name evidence="5" type="ORF">C8N47_12226</name>
</gene>
<evidence type="ECO:0000256" key="2">
    <source>
        <dbReference type="PROSITE-ProRule" id="PRU00278"/>
    </source>
</evidence>
<protein>
    <submittedName>
        <fullName evidence="5">Periplasmic chaperone for outer membrane proteins SurA</fullName>
    </submittedName>
</protein>
<dbReference type="GO" id="GO:0003755">
    <property type="term" value="F:peptidyl-prolyl cis-trans isomerase activity"/>
    <property type="evidence" value="ECO:0007669"/>
    <property type="project" value="UniProtKB-KW"/>
</dbReference>
<keyword evidence="2" id="KW-0413">Isomerase</keyword>
<comment type="caution">
    <text evidence="5">The sequence shown here is derived from an EMBL/GenBank/DDBJ whole genome shotgun (WGS) entry which is preliminary data.</text>
</comment>
<dbReference type="PROSITE" id="PS01096">
    <property type="entry name" value="PPIC_PPIASE_1"/>
    <property type="match status" value="1"/>
</dbReference>
<proteinExistence type="predicted"/>
<evidence type="ECO:0000259" key="4">
    <source>
        <dbReference type="PROSITE" id="PS50198"/>
    </source>
</evidence>
<keyword evidence="2" id="KW-0697">Rotamase</keyword>
<dbReference type="Pfam" id="PF00639">
    <property type="entry name" value="Rotamase"/>
    <property type="match status" value="2"/>
</dbReference>
<dbReference type="InterPro" id="IPR027304">
    <property type="entry name" value="Trigger_fact/SurA_dom_sf"/>
</dbReference>
<feature type="chain" id="PRO_5015636027" evidence="3">
    <location>
        <begin position="24"/>
        <end position="449"/>
    </location>
</feature>
<dbReference type="AlphaFoldDB" id="A0A2T5BY62"/>
<reference evidence="5 6" key="1">
    <citation type="submission" date="2018-04" db="EMBL/GenBank/DDBJ databases">
        <title>Genomic Encyclopedia of Archaeal and Bacterial Type Strains, Phase II (KMG-II): from individual species to whole genera.</title>
        <authorList>
            <person name="Goeker M."/>
        </authorList>
    </citation>
    <scope>NUCLEOTIDE SEQUENCE [LARGE SCALE GENOMIC DNA]</scope>
    <source>
        <strain evidence="5 6">DSM 28823</strain>
    </source>
</reference>
<organism evidence="5 6">
    <name type="scientific">Mangrovibacterium marinum</name>
    <dbReference type="NCBI Taxonomy" id="1639118"/>
    <lineage>
        <taxon>Bacteria</taxon>
        <taxon>Pseudomonadati</taxon>
        <taxon>Bacteroidota</taxon>
        <taxon>Bacteroidia</taxon>
        <taxon>Marinilabiliales</taxon>
        <taxon>Prolixibacteraceae</taxon>
        <taxon>Mangrovibacterium</taxon>
    </lineage>
</organism>
<name>A0A2T5BY62_9BACT</name>
<dbReference type="SUPFAM" id="SSF54534">
    <property type="entry name" value="FKBP-like"/>
    <property type="match status" value="2"/>
</dbReference>
<dbReference type="SUPFAM" id="SSF109998">
    <property type="entry name" value="Triger factor/SurA peptide-binding domain-like"/>
    <property type="match status" value="1"/>
</dbReference>
<sequence>MFKKALAVFMMIACLSGSYLVSAQDKIIDQIVAVVGSNIILKSDIEEMYRNNQAQGISSDGDMKCEILEDLLVEKLLVAEAQLDTNIVVTDSQINQQLDQRMQYFTKNLGSEQAVEAYFQKSIVEIKASLQEVIKNQLLTNQMRGTITGEVSITPAEVRYKVKNAKTEELPIVEPQVEYAQISFYPPISIEEENRIKARLREFKKRIEDGENFATLAVLYSEGPSAPNGGELGYMGRAQLDPSYAAVAFNLRGDRVSNVVKSDFGYHIIQLVDRRGEQVNTRHIILKPKPSTEALEDASTRLDSLASAIRQNKISFEDAALHYSADKNSRNGGGVAINPYTMSSKWKKQELDPDVSKILDQLNENEISDPFQTIDDKQRTVFKVVKLISRSKEHRANIQDDYQLLSDMYLQQKQEEALNKWISERQAKTYIRIDDSYVNCNFKFDNWIK</sequence>
<dbReference type="PANTHER" id="PTHR47637:SF1">
    <property type="entry name" value="CHAPERONE SURA"/>
    <property type="match status" value="1"/>
</dbReference>
<keyword evidence="6" id="KW-1185">Reference proteome</keyword>
<feature type="domain" description="PpiC" evidence="4">
    <location>
        <begin position="276"/>
        <end position="373"/>
    </location>
</feature>
<accession>A0A2T5BY62</accession>
<dbReference type="InterPro" id="IPR046357">
    <property type="entry name" value="PPIase_dom_sf"/>
</dbReference>
<dbReference type="EMBL" id="QAAD01000022">
    <property type="protein sequence ID" value="PTN06344.1"/>
    <property type="molecule type" value="Genomic_DNA"/>
</dbReference>
<evidence type="ECO:0000313" key="5">
    <source>
        <dbReference type="EMBL" id="PTN06344.1"/>
    </source>
</evidence>
<feature type="signal peptide" evidence="3">
    <location>
        <begin position="1"/>
        <end position="23"/>
    </location>
</feature>
<dbReference type="InterPro" id="IPR023058">
    <property type="entry name" value="PPIase_PpiC_CS"/>
</dbReference>
<keyword evidence="1 3" id="KW-0732">Signal</keyword>
<dbReference type="InterPro" id="IPR000297">
    <property type="entry name" value="PPIase_PpiC"/>
</dbReference>